<dbReference type="InterPro" id="IPR008930">
    <property type="entry name" value="Terpenoid_cyclase/PrenylTrfase"/>
</dbReference>
<dbReference type="CDD" id="cd00688">
    <property type="entry name" value="ISOPREN_C2_like"/>
    <property type="match status" value="2"/>
</dbReference>
<dbReference type="Proteomes" id="UP000438448">
    <property type="component" value="Unassembled WGS sequence"/>
</dbReference>
<dbReference type="PANTHER" id="PTHR11774:SF11">
    <property type="entry name" value="GERANYLGERANYL TRANSFERASE TYPE-2 SUBUNIT BETA"/>
    <property type="match status" value="1"/>
</dbReference>
<comment type="caution">
    <text evidence="11">The sequence shown here is derived from an EMBL/GenBank/DDBJ whole genome shotgun (WGS) entry which is preliminary data.</text>
</comment>
<evidence type="ECO:0000256" key="5">
    <source>
        <dbReference type="ARBA" id="ARBA00022723"/>
    </source>
</evidence>
<dbReference type="Pfam" id="PF00432">
    <property type="entry name" value="Prenyltrans"/>
    <property type="match status" value="3"/>
</dbReference>
<dbReference type="SUPFAM" id="SSF48239">
    <property type="entry name" value="Terpenoid cyclases/Protein prenyltransferases"/>
    <property type="match status" value="3"/>
</dbReference>
<protein>
    <recommendedName>
        <fullName evidence="8">Geranylgeranyl transferase type II subunit beta</fullName>
    </recommendedName>
    <alternativeName>
        <fullName evidence="9">Type II protein geranyl-geranyltransferase subunit beta</fullName>
    </alternativeName>
</protein>
<evidence type="ECO:0000256" key="3">
    <source>
        <dbReference type="ARBA" id="ARBA00022602"/>
    </source>
</evidence>
<sequence length="575" mass="62054">MTSSNVTPFGVDGGTGTGEGDLWCTYAAIRTLSWLGRTQEIAHRDETVEFLLSKLNSDGGYAWNRGMASDAWATFYSTQALADLGHPVPDTERTAEWLAQTWSGEAFAMMPGQTPDVWATHFSTRTALEICGIDVPDRDRLLGWLRRLQTSVGGLGWTPEHAERGIADVRACHYATTTFHTLADTDHHTELPWRAADLIAWIRHQQMRGGGFRFAETATDPCMWATYRATASLAWLRAKPAEPVQEWIDNHRGRTGAYVRWSGYDVEDVWASFCAVGTLRALGSTPPAAEAIAAHIATMAVASGGYTYRDTRSAADVLSTSATILSTPGSSEEARLRAWIRGCQLPNEGGVMYMPARGAEVRSTLWALTAGAFDDQPEARQRIAEWLTALQNPDGGFGYWEGRGSDLVSTAAATEIIYQLGAPIELIVDADALASFVVTCSVDDADYASVPGGQPSLRAGLQAVRILSTVAEARTDTAVRLLTAHRVRGGGWANESNRVPDLLSTYEAVATCDRLGLAVDTDHLHRFVDRVSAPDGIRWSPLAPGTGGALAGCLGSLLRQRLSDRAATVPALSLS</sequence>
<keyword evidence="4" id="KW-0808">Transferase</keyword>
<proteinExistence type="inferred from homology"/>
<evidence type="ECO:0000256" key="4">
    <source>
        <dbReference type="ARBA" id="ARBA00022679"/>
    </source>
</evidence>
<keyword evidence="12" id="KW-1185">Reference proteome</keyword>
<evidence type="ECO:0000256" key="8">
    <source>
        <dbReference type="ARBA" id="ARBA00030816"/>
    </source>
</evidence>
<keyword evidence="5" id="KW-0479">Metal-binding</keyword>
<feature type="domain" description="Prenyltransferase alpha-alpha toroid" evidence="10">
    <location>
        <begin position="374"/>
        <end position="523"/>
    </location>
</feature>
<keyword evidence="3" id="KW-0637">Prenyltransferase</keyword>
<dbReference type="EMBL" id="WEGK01000006">
    <property type="protein sequence ID" value="MQY20215.1"/>
    <property type="molecule type" value="Genomic_DNA"/>
</dbReference>
<dbReference type="RefSeq" id="WP_319944993.1">
    <property type="nucleotide sequence ID" value="NZ_WEGK01000006.1"/>
</dbReference>
<dbReference type="GO" id="GO:0008318">
    <property type="term" value="F:protein prenyltransferase activity"/>
    <property type="evidence" value="ECO:0007669"/>
    <property type="project" value="InterPro"/>
</dbReference>
<feature type="domain" description="Prenyltransferase alpha-alpha toroid" evidence="10">
    <location>
        <begin position="68"/>
        <end position="186"/>
    </location>
</feature>
<organism evidence="11 12">
    <name type="scientific">Nocardia macrotermitis</name>
    <dbReference type="NCBI Taxonomy" id="2585198"/>
    <lineage>
        <taxon>Bacteria</taxon>
        <taxon>Bacillati</taxon>
        <taxon>Actinomycetota</taxon>
        <taxon>Actinomycetes</taxon>
        <taxon>Mycobacteriales</taxon>
        <taxon>Nocardiaceae</taxon>
        <taxon>Nocardia</taxon>
    </lineage>
</organism>
<evidence type="ECO:0000313" key="12">
    <source>
        <dbReference type="Proteomes" id="UP000438448"/>
    </source>
</evidence>
<dbReference type="InterPro" id="IPR001330">
    <property type="entry name" value="Prenyltrans"/>
</dbReference>
<keyword evidence="6" id="KW-0677">Repeat</keyword>
<comment type="cofactor">
    <cofactor evidence="1">
        <name>Zn(2+)</name>
        <dbReference type="ChEBI" id="CHEBI:29105"/>
    </cofactor>
</comment>
<dbReference type="InterPro" id="IPR045089">
    <property type="entry name" value="PGGT1B-like"/>
</dbReference>
<evidence type="ECO:0000256" key="2">
    <source>
        <dbReference type="ARBA" id="ARBA00010497"/>
    </source>
</evidence>
<dbReference type="Gene3D" id="1.50.10.20">
    <property type="match status" value="4"/>
</dbReference>
<accession>A0A7K0D3B5</accession>
<gene>
    <name evidence="11" type="ORF">NRB20_33130</name>
</gene>
<dbReference type="PANTHER" id="PTHR11774">
    <property type="entry name" value="GERANYLGERANYL TRANSFERASE TYPE BETA SUBUNIT"/>
    <property type="match status" value="1"/>
</dbReference>
<feature type="domain" description="Prenyltransferase alpha-alpha toroid" evidence="10">
    <location>
        <begin position="195"/>
        <end position="349"/>
    </location>
</feature>
<evidence type="ECO:0000256" key="1">
    <source>
        <dbReference type="ARBA" id="ARBA00001947"/>
    </source>
</evidence>
<name>A0A7K0D3B5_9NOCA</name>
<keyword evidence="7" id="KW-0862">Zinc</keyword>
<evidence type="ECO:0000256" key="9">
    <source>
        <dbReference type="ARBA" id="ARBA00032766"/>
    </source>
</evidence>
<evidence type="ECO:0000313" key="11">
    <source>
        <dbReference type="EMBL" id="MQY20215.1"/>
    </source>
</evidence>
<comment type="similarity">
    <text evidence="2">Belongs to the protein prenyltransferase subunit beta family.</text>
</comment>
<reference evidence="11 12" key="1">
    <citation type="submission" date="2019-10" db="EMBL/GenBank/DDBJ databases">
        <title>Nocardia macrotermitis sp. nov. and Nocardia aurantia sp. nov., isolated from the gut of fungus growing-termite Macrotermes natalensis.</title>
        <authorList>
            <person name="Benndorf R."/>
            <person name="Schwitalla J."/>
            <person name="Martin K."/>
            <person name="De Beer W."/>
            <person name="Kaster A.-K."/>
            <person name="Vollmers J."/>
            <person name="Poulsen M."/>
            <person name="Beemelmanns C."/>
        </authorList>
    </citation>
    <scope>NUCLEOTIDE SEQUENCE [LARGE SCALE GENOMIC DNA]</scope>
    <source>
        <strain evidence="11 12">RB20</strain>
    </source>
</reference>
<evidence type="ECO:0000256" key="7">
    <source>
        <dbReference type="ARBA" id="ARBA00022833"/>
    </source>
</evidence>
<evidence type="ECO:0000259" key="10">
    <source>
        <dbReference type="Pfam" id="PF00432"/>
    </source>
</evidence>
<evidence type="ECO:0000256" key="6">
    <source>
        <dbReference type="ARBA" id="ARBA00022737"/>
    </source>
</evidence>
<dbReference type="GO" id="GO:0046872">
    <property type="term" value="F:metal ion binding"/>
    <property type="evidence" value="ECO:0007669"/>
    <property type="project" value="UniProtKB-KW"/>
</dbReference>
<dbReference type="AlphaFoldDB" id="A0A7K0D3B5"/>